<dbReference type="CDD" id="cd09870">
    <property type="entry name" value="PIN_YEN1"/>
    <property type="match status" value="1"/>
</dbReference>
<keyword evidence="2" id="KW-0378">Hydrolase</keyword>
<evidence type="ECO:0000313" key="5">
    <source>
        <dbReference type="Proteomes" id="UP000054270"/>
    </source>
</evidence>
<dbReference type="AlphaFoldDB" id="A0A0D2P385"/>
<evidence type="ECO:0000313" key="4">
    <source>
        <dbReference type="EMBL" id="KJA15020.1"/>
    </source>
</evidence>
<dbReference type="InterPro" id="IPR006085">
    <property type="entry name" value="XPG_DNA_repair_N"/>
</dbReference>
<dbReference type="PANTHER" id="PTHR11081">
    <property type="entry name" value="FLAP ENDONUCLEASE FAMILY MEMBER"/>
    <property type="match status" value="1"/>
</dbReference>
<feature type="non-terminal residue" evidence="4">
    <location>
        <position position="1"/>
    </location>
</feature>
<evidence type="ECO:0000256" key="1">
    <source>
        <dbReference type="ARBA" id="ARBA00022722"/>
    </source>
</evidence>
<dbReference type="OMA" id="WRESFRT"/>
<dbReference type="Proteomes" id="UP000054270">
    <property type="component" value="Unassembled WGS sequence"/>
</dbReference>
<dbReference type="Gene3D" id="3.40.50.1010">
    <property type="entry name" value="5'-nuclease"/>
    <property type="match status" value="2"/>
</dbReference>
<dbReference type="STRING" id="945553.A0A0D2P385"/>
<dbReference type="EMBL" id="KN817657">
    <property type="protein sequence ID" value="KJA15020.1"/>
    <property type="molecule type" value="Genomic_DNA"/>
</dbReference>
<keyword evidence="5" id="KW-1185">Reference proteome</keyword>
<dbReference type="InterPro" id="IPR036279">
    <property type="entry name" value="5-3_exonuclease_C_sf"/>
</dbReference>
<proteinExistence type="predicted"/>
<evidence type="ECO:0000256" key="2">
    <source>
        <dbReference type="ARBA" id="ARBA00022801"/>
    </source>
</evidence>
<dbReference type="InterPro" id="IPR006086">
    <property type="entry name" value="XPG-I_dom"/>
</dbReference>
<name>A0A0D2P385_HYPSF</name>
<dbReference type="PANTHER" id="PTHR11081:SF75">
    <property type="entry name" value="ENDONUCLEASE, PUTATIVE (AFU_ORTHOLOGUE AFUA_3G13260)-RELATED"/>
    <property type="match status" value="1"/>
</dbReference>
<keyword evidence="1" id="KW-0540">Nuclease</keyword>
<reference evidence="5" key="1">
    <citation type="submission" date="2014-04" db="EMBL/GenBank/DDBJ databases">
        <title>Evolutionary Origins and Diversification of the Mycorrhizal Mutualists.</title>
        <authorList>
            <consortium name="DOE Joint Genome Institute"/>
            <consortium name="Mycorrhizal Genomics Consortium"/>
            <person name="Kohler A."/>
            <person name="Kuo A."/>
            <person name="Nagy L.G."/>
            <person name="Floudas D."/>
            <person name="Copeland A."/>
            <person name="Barry K.W."/>
            <person name="Cichocki N."/>
            <person name="Veneault-Fourrey C."/>
            <person name="LaButti K."/>
            <person name="Lindquist E.A."/>
            <person name="Lipzen A."/>
            <person name="Lundell T."/>
            <person name="Morin E."/>
            <person name="Murat C."/>
            <person name="Riley R."/>
            <person name="Ohm R."/>
            <person name="Sun H."/>
            <person name="Tunlid A."/>
            <person name="Henrissat B."/>
            <person name="Grigoriev I.V."/>
            <person name="Hibbett D.S."/>
            <person name="Martin F."/>
        </authorList>
    </citation>
    <scope>NUCLEOTIDE SEQUENCE [LARGE SCALE GENOMIC DNA]</scope>
    <source>
        <strain evidence="5">FD-334 SS-4</strain>
    </source>
</reference>
<feature type="domain" description="XPG-I" evidence="3">
    <location>
        <begin position="114"/>
        <end position="184"/>
    </location>
</feature>
<sequence length="484" mass="53576">LSPASQTRTLAQFSVSEGFELTRRGEGYLIIGIDASIWMNQAHLAVKNSPGKGTRAGENPAVRNLFYRLGRLLKLPIVPIFVFDGTKCPQIKRGIAVKTTKRHWLTLPFQKFIDAFGFSWYTAPGEAEAELAELNQKEEIDAIISEDSDCLVFGACCVIRMNNVRDDGDQIRIFDSKSIQAAPDVSFDRAALFLMAILCGGDYHKVCGLHGCGWKTACEIARTPLASSLFTAATHLPSKQSLNAFLSEWRESFRTLLEQDPDNKLTHKSPKLAQNVTSKFPPVDVVLLYSQPITSWSAGYSPPDKSTWHLRQPCLSEIGVLCEKYFSWGSSNEFTVRTEKTLWPGVAIRYLLSHVIREYIADTPQNSCSIGYLHIPRIFQSRLGPGSASTLPDVAGYTIQTFSRNFINEAIAKLDNEIKSLITNSISSSAEKLSFWVPASILLAASPGLVKKFKGPRPGAPMYPLVCYLRDGGAQNTLTYIHIS</sequence>
<dbReference type="GO" id="GO:0017108">
    <property type="term" value="F:5'-flap endonuclease activity"/>
    <property type="evidence" value="ECO:0007669"/>
    <property type="project" value="TreeGrafter"/>
</dbReference>
<dbReference type="InterPro" id="IPR029060">
    <property type="entry name" value="PIN-like_dom_sf"/>
</dbReference>
<dbReference type="OrthoDB" id="2148513at2759"/>
<dbReference type="Pfam" id="PF00752">
    <property type="entry name" value="XPG_N"/>
    <property type="match status" value="1"/>
</dbReference>
<gene>
    <name evidence="4" type="ORF">HYPSUDRAFT_149688</name>
</gene>
<dbReference type="Pfam" id="PF00867">
    <property type="entry name" value="XPG_I"/>
    <property type="match status" value="1"/>
</dbReference>
<dbReference type="InterPro" id="IPR006084">
    <property type="entry name" value="XPG/Rad2"/>
</dbReference>
<evidence type="ECO:0000259" key="3">
    <source>
        <dbReference type="SMART" id="SM00484"/>
    </source>
</evidence>
<dbReference type="SUPFAM" id="SSF47807">
    <property type="entry name" value="5' to 3' exonuclease, C-terminal subdomain"/>
    <property type="match status" value="1"/>
</dbReference>
<dbReference type="PRINTS" id="PR00853">
    <property type="entry name" value="XPGRADSUPER"/>
</dbReference>
<dbReference type="SUPFAM" id="SSF88723">
    <property type="entry name" value="PIN domain-like"/>
    <property type="match status" value="1"/>
</dbReference>
<protein>
    <recommendedName>
        <fullName evidence="3">XPG-I domain-containing protein</fullName>
    </recommendedName>
</protein>
<organism evidence="4 5">
    <name type="scientific">Hypholoma sublateritium (strain FD-334 SS-4)</name>
    <dbReference type="NCBI Taxonomy" id="945553"/>
    <lineage>
        <taxon>Eukaryota</taxon>
        <taxon>Fungi</taxon>
        <taxon>Dikarya</taxon>
        <taxon>Basidiomycota</taxon>
        <taxon>Agaricomycotina</taxon>
        <taxon>Agaricomycetes</taxon>
        <taxon>Agaricomycetidae</taxon>
        <taxon>Agaricales</taxon>
        <taxon>Agaricineae</taxon>
        <taxon>Strophariaceae</taxon>
        <taxon>Hypholoma</taxon>
    </lineage>
</organism>
<dbReference type="GO" id="GO:0006281">
    <property type="term" value="P:DNA repair"/>
    <property type="evidence" value="ECO:0007669"/>
    <property type="project" value="UniProtKB-ARBA"/>
</dbReference>
<accession>A0A0D2P385</accession>
<dbReference type="SMART" id="SM00484">
    <property type="entry name" value="XPGI"/>
    <property type="match status" value="1"/>
</dbReference>